<organism evidence="2 3">
    <name type="scientific">Planococcus koreensis</name>
    <dbReference type="NCBI Taxonomy" id="112331"/>
    <lineage>
        <taxon>Bacteria</taxon>
        <taxon>Bacillati</taxon>
        <taxon>Bacillota</taxon>
        <taxon>Bacilli</taxon>
        <taxon>Bacillales</taxon>
        <taxon>Caryophanaceae</taxon>
        <taxon>Planococcus</taxon>
    </lineage>
</organism>
<reference evidence="2 3" key="1">
    <citation type="submission" date="2020-08" db="EMBL/GenBank/DDBJ databases">
        <title>Genomic Encyclopedia of Type Strains, Phase IV (KMG-IV): sequencing the most valuable type-strain genomes for metagenomic binning, comparative biology and taxonomic classification.</title>
        <authorList>
            <person name="Goeker M."/>
        </authorList>
    </citation>
    <scope>NUCLEOTIDE SEQUENCE [LARGE SCALE GENOMIC DNA]</scope>
    <source>
        <strain evidence="2 3">DSM 15895</strain>
    </source>
</reference>
<accession>A0A7W8CRX9</accession>
<evidence type="ECO:0000313" key="2">
    <source>
        <dbReference type="EMBL" id="MBB5179254.1"/>
    </source>
</evidence>
<protein>
    <submittedName>
        <fullName evidence="2">Uncharacterized protein</fullName>
    </submittedName>
</protein>
<dbReference type="AlphaFoldDB" id="A0A7W8CRX9"/>
<dbReference type="OrthoDB" id="2452361at2"/>
<evidence type="ECO:0000256" key="1">
    <source>
        <dbReference type="SAM" id="MobiDB-lite"/>
    </source>
</evidence>
<proteinExistence type="predicted"/>
<dbReference type="Proteomes" id="UP000525923">
    <property type="component" value="Unassembled WGS sequence"/>
</dbReference>
<name>A0A7W8CRX9_9BACL</name>
<feature type="region of interest" description="Disordered" evidence="1">
    <location>
        <begin position="97"/>
        <end position="129"/>
    </location>
</feature>
<sequence length="242" mass="26598">MKKYGLLFAAIILLLGGYLAYLFEFKEYNTSDAEVDILTKEEYVIELADGSKIVLDKNGNLIRHITGADGKVTTVDVAGSLPISQVSDGAVASATSENAKSSAKKGESGNSGKAAESKAAKGKAPKASVKDIKNQYEPALANIEEQAYDNLDNLINLAKSEYLEMEANDQKISYPYFYNKYTGAAAKLEERTDKVFNAVMQIMEHDLKVNGHSTEIVESMHKEYKNKKNKLRRDILKETAGL</sequence>
<keyword evidence="3" id="KW-1185">Reference proteome</keyword>
<dbReference type="EMBL" id="JACHHE010000001">
    <property type="protein sequence ID" value="MBB5179254.1"/>
    <property type="molecule type" value="Genomic_DNA"/>
</dbReference>
<dbReference type="RefSeq" id="WP_135500932.1">
    <property type="nucleotide sequence ID" value="NZ_JACHHE010000001.1"/>
</dbReference>
<gene>
    <name evidence="2" type="ORF">HNQ44_000676</name>
</gene>
<comment type="caution">
    <text evidence="2">The sequence shown here is derived from an EMBL/GenBank/DDBJ whole genome shotgun (WGS) entry which is preliminary data.</text>
</comment>
<evidence type="ECO:0000313" key="3">
    <source>
        <dbReference type="Proteomes" id="UP000525923"/>
    </source>
</evidence>